<reference evidence="2 3" key="1">
    <citation type="submission" date="2012-01" db="EMBL/GenBank/DDBJ databases">
        <title>Improved High-Quality Draft sequence of Metallosphaera yellowstonensis MK1.</title>
        <authorList>
            <consortium name="US DOE Joint Genome Institute"/>
            <person name="Lucas S."/>
            <person name="Han J."/>
            <person name="Cheng J.-F."/>
            <person name="Goodwin L."/>
            <person name="Pitluck S."/>
            <person name="Peters L."/>
            <person name="Teshima H."/>
            <person name="Detter J.C."/>
            <person name="Han C."/>
            <person name="Tapia R."/>
            <person name="Land M."/>
            <person name="Hauser L."/>
            <person name="Kyrpides N."/>
            <person name="Kozubal M."/>
            <person name="Macur R.E."/>
            <person name="Jay Z."/>
            <person name="Inskeep W."/>
            <person name="Woyke T."/>
        </authorList>
    </citation>
    <scope>NUCLEOTIDE SEQUENCE [LARGE SCALE GENOMIC DNA]</scope>
    <source>
        <strain evidence="2 3">MK1</strain>
    </source>
</reference>
<feature type="domain" description="Thiaminase-2/PQQC" evidence="1">
    <location>
        <begin position="20"/>
        <end position="220"/>
    </location>
</feature>
<sequence>MHSRSAKDENPIHRKERLWASVQDVVRAIETHPFITGLVDGSLPMDSFKIYIVQDSLYLREFARAVLMASAKSRNAVERDTFLKHVLDASKVEEALHAFFLRRWGIRLEDQEMSPVNRAYTSFLLSIAYSGSYPEVIASILPCYWVYMHVGKLLIRKGSPVEEYSKWISTYGGEEYERGVKWLIQLVDELEVSQEEERRMMDHFRLATIYEYLFWDSALRRETFPFKVNI</sequence>
<dbReference type="EMBL" id="JH597770">
    <property type="protein sequence ID" value="EHP68011.1"/>
    <property type="molecule type" value="Genomic_DNA"/>
</dbReference>
<dbReference type="PANTHER" id="PTHR43198:SF2">
    <property type="entry name" value="SI:CH1073-67J19.1-RELATED"/>
    <property type="match status" value="1"/>
</dbReference>
<organism evidence="2 3">
    <name type="scientific">Metallosphaera yellowstonensis MK1</name>
    <dbReference type="NCBI Taxonomy" id="671065"/>
    <lineage>
        <taxon>Archaea</taxon>
        <taxon>Thermoproteota</taxon>
        <taxon>Thermoprotei</taxon>
        <taxon>Sulfolobales</taxon>
        <taxon>Sulfolobaceae</taxon>
        <taxon>Metallosphaera</taxon>
    </lineage>
</organism>
<dbReference type="SUPFAM" id="SSF48613">
    <property type="entry name" value="Heme oxygenase-like"/>
    <property type="match status" value="1"/>
</dbReference>
<dbReference type="PANTHER" id="PTHR43198">
    <property type="entry name" value="BIFUNCTIONAL TH2 PROTEIN"/>
    <property type="match status" value="1"/>
</dbReference>
<evidence type="ECO:0000259" key="1">
    <source>
        <dbReference type="Pfam" id="PF03070"/>
    </source>
</evidence>
<dbReference type="CDD" id="cd19365">
    <property type="entry name" value="TenA_C-like"/>
    <property type="match status" value="1"/>
</dbReference>
<dbReference type="AlphaFoldDB" id="H2C785"/>
<dbReference type="GO" id="GO:0005829">
    <property type="term" value="C:cytosol"/>
    <property type="evidence" value="ECO:0007669"/>
    <property type="project" value="TreeGrafter"/>
</dbReference>
<dbReference type="InterPro" id="IPR027574">
    <property type="entry name" value="Thiaminase_II"/>
</dbReference>
<dbReference type="GO" id="GO:0006772">
    <property type="term" value="P:thiamine metabolic process"/>
    <property type="evidence" value="ECO:0007669"/>
    <property type="project" value="InterPro"/>
</dbReference>
<dbReference type="Proteomes" id="UP000003980">
    <property type="component" value="Unassembled WGS sequence"/>
</dbReference>
<protein>
    <submittedName>
        <fullName evidence="2">Putative transcription activator</fullName>
    </submittedName>
</protein>
<dbReference type="Gene3D" id="1.20.910.10">
    <property type="entry name" value="Heme oxygenase-like"/>
    <property type="match status" value="1"/>
</dbReference>
<accession>H2C785</accession>
<keyword evidence="3" id="KW-1185">Reference proteome</keyword>
<dbReference type="NCBIfam" id="TIGR04306">
    <property type="entry name" value="salvage_TenA"/>
    <property type="match status" value="1"/>
</dbReference>
<dbReference type="InterPro" id="IPR050967">
    <property type="entry name" value="Thiamine_Salvage_TenA"/>
</dbReference>
<dbReference type="STRING" id="671065.MetMK1DRAFT_00024340"/>
<dbReference type="InterPro" id="IPR016084">
    <property type="entry name" value="Haem_Oase-like_multi-hlx"/>
</dbReference>
<evidence type="ECO:0000313" key="3">
    <source>
        <dbReference type="Proteomes" id="UP000003980"/>
    </source>
</evidence>
<dbReference type="Pfam" id="PF03070">
    <property type="entry name" value="TENA_THI-4"/>
    <property type="match status" value="1"/>
</dbReference>
<dbReference type="HOGENOM" id="CLU_077537_3_2_2"/>
<evidence type="ECO:0000313" key="2">
    <source>
        <dbReference type="EMBL" id="EHP68011.1"/>
    </source>
</evidence>
<dbReference type="eggNOG" id="arCOG01128">
    <property type="taxonomic scope" value="Archaea"/>
</dbReference>
<dbReference type="GO" id="GO:0050334">
    <property type="term" value="F:thiaminase activity"/>
    <property type="evidence" value="ECO:0007669"/>
    <property type="project" value="InterPro"/>
</dbReference>
<proteinExistence type="predicted"/>
<dbReference type="RefSeq" id="WP_009073999.1">
    <property type="nucleotide sequence ID" value="NZ_JH597770.1"/>
</dbReference>
<name>H2C785_9CREN</name>
<gene>
    <name evidence="2" type="ORF">MetMK1DRAFT_00024340</name>
</gene>
<dbReference type="InterPro" id="IPR004305">
    <property type="entry name" value="Thiaminase-2/PQQC"/>
</dbReference>